<dbReference type="EnsemblPlants" id="AVESA.00010b.r2.6DG1174590.1">
    <property type="protein sequence ID" value="AVESA.00010b.r2.6DG1174590.1.CDS"/>
    <property type="gene ID" value="AVESA.00010b.r2.6DG1174590"/>
</dbReference>
<dbReference type="Proteomes" id="UP001732700">
    <property type="component" value="Chromosome 6D"/>
</dbReference>
<organism evidence="1 2">
    <name type="scientific">Avena sativa</name>
    <name type="common">Oat</name>
    <dbReference type="NCBI Taxonomy" id="4498"/>
    <lineage>
        <taxon>Eukaryota</taxon>
        <taxon>Viridiplantae</taxon>
        <taxon>Streptophyta</taxon>
        <taxon>Embryophyta</taxon>
        <taxon>Tracheophyta</taxon>
        <taxon>Spermatophyta</taxon>
        <taxon>Magnoliopsida</taxon>
        <taxon>Liliopsida</taxon>
        <taxon>Poales</taxon>
        <taxon>Poaceae</taxon>
        <taxon>BOP clade</taxon>
        <taxon>Pooideae</taxon>
        <taxon>Poodae</taxon>
        <taxon>Poeae</taxon>
        <taxon>Poeae Chloroplast Group 1 (Aveneae type)</taxon>
        <taxon>Aveninae</taxon>
        <taxon>Avena</taxon>
    </lineage>
</organism>
<protein>
    <submittedName>
        <fullName evidence="1">Uncharacterized protein</fullName>
    </submittedName>
</protein>
<reference evidence="1" key="1">
    <citation type="submission" date="2021-05" db="EMBL/GenBank/DDBJ databases">
        <authorList>
            <person name="Scholz U."/>
            <person name="Mascher M."/>
            <person name="Fiebig A."/>
        </authorList>
    </citation>
    <scope>NUCLEOTIDE SEQUENCE [LARGE SCALE GENOMIC DNA]</scope>
</reference>
<reference evidence="1" key="2">
    <citation type="submission" date="2025-09" db="UniProtKB">
        <authorList>
            <consortium name="EnsemblPlants"/>
        </authorList>
    </citation>
    <scope>IDENTIFICATION</scope>
</reference>
<proteinExistence type="predicted"/>
<accession>A0ACD5ZJQ6</accession>
<keyword evidence="2" id="KW-1185">Reference proteome</keyword>
<evidence type="ECO:0000313" key="1">
    <source>
        <dbReference type="EnsemblPlants" id="AVESA.00010b.r2.6DG1174590.1.CDS"/>
    </source>
</evidence>
<name>A0ACD5ZJQ6_AVESA</name>
<evidence type="ECO:0000313" key="2">
    <source>
        <dbReference type="Proteomes" id="UP001732700"/>
    </source>
</evidence>
<sequence length="144" mass="16314">MSYSSCSRASRHRNTPFIPCIPCPDCGKIVKRFTSGTAQHNGWVFYKCLKHTKGCNFWHWELEYVIYLLDNNVLTGDDAVDALGWAEDRRFDLKLKQEELDATCPGADEQMMTTVIALVKEVVFILKIVVGLVCLACVLLLVKK</sequence>